<sequence>MGVRRALLGVLIVLLAGCSTGGQASPADPPTTPQASPTTVSLPPRPRDIPIDGVDPCSLLTPEQRVGLRLDRPPQPRREPSLLYPGEVSWCSIRGNEPAISISISTVTTAGIEFWTSGQAAGELRPAEIAEFPALVARSQVLDDGCKVLLDVAPGQLLDVQARSAGADPPIPEDQLCRDAERAADLVMDTLLSQH</sequence>
<keyword evidence="2" id="KW-0732">Signal</keyword>
<reference evidence="3 4" key="1">
    <citation type="submission" date="2019-06" db="EMBL/GenBank/DDBJ databases">
        <title>Sequencing the genomes of 1000 actinobacteria strains.</title>
        <authorList>
            <person name="Klenk H.-P."/>
        </authorList>
    </citation>
    <scope>NUCLEOTIDE SEQUENCE [LARGE SCALE GENOMIC DNA]</scope>
    <source>
        <strain evidence="3 4">DSM 45511</strain>
    </source>
</reference>
<feature type="region of interest" description="Disordered" evidence="1">
    <location>
        <begin position="21"/>
        <end position="54"/>
    </location>
</feature>
<dbReference type="Proteomes" id="UP000319818">
    <property type="component" value="Unassembled WGS sequence"/>
</dbReference>
<keyword evidence="4" id="KW-1185">Reference proteome</keyword>
<dbReference type="PROSITE" id="PS51257">
    <property type="entry name" value="PROKAR_LIPOPROTEIN"/>
    <property type="match status" value="1"/>
</dbReference>
<proteinExistence type="predicted"/>
<dbReference type="Pfam" id="PF12079">
    <property type="entry name" value="DUF3558"/>
    <property type="match status" value="1"/>
</dbReference>
<dbReference type="InterPro" id="IPR024520">
    <property type="entry name" value="DUF3558"/>
</dbReference>
<feature type="chain" id="PRO_5038863935" evidence="2">
    <location>
        <begin position="25"/>
        <end position="195"/>
    </location>
</feature>
<gene>
    <name evidence="3" type="ORF">FB388_0559</name>
</gene>
<accession>A0A543GAW5</accession>
<evidence type="ECO:0000313" key="3">
    <source>
        <dbReference type="EMBL" id="TQM43217.1"/>
    </source>
</evidence>
<organism evidence="3 4">
    <name type="scientific">Pseudonocardia cypriaca</name>
    <dbReference type="NCBI Taxonomy" id="882449"/>
    <lineage>
        <taxon>Bacteria</taxon>
        <taxon>Bacillati</taxon>
        <taxon>Actinomycetota</taxon>
        <taxon>Actinomycetes</taxon>
        <taxon>Pseudonocardiales</taxon>
        <taxon>Pseudonocardiaceae</taxon>
        <taxon>Pseudonocardia</taxon>
    </lineage>
</organism>
<dbReference type="EMBL" id="VFPH01000001">
    <property type="protein sequence ID" value="TQM43217.1"/>
    <property type="molecule type" value="Genomic_DNA"/>
</dbReference>
<evidence type="ECO:0000256" key="2">
    <source>
        <dbReference type="SAM" id="SignalP"/>
    </source>
</evidence>
<comment type="caution">
    <text evidence="3">The sequence shown here is derived from an EMBL/GenBank/DDBJ whole genome shotgun (WGS) entry which is preliminary data.</text>
</comment>
<protein>
    <submittedName>
        <fullName evidence="3">Uncharacterized protein DUF3558</fullName>
    </submittedName>
</protein>
<evidence type="ECO:0000256" key="1">
    <source>
        <dbReference type="SAM" id="MobiDB-lite"/>
    </source>
</evidence>
<feature type="signal peptide" evidence="2">
    <location>
        <begin position="1"/>
        <end position="24"/>
    </location>
</feature>
<name>A0A543GAW5_9PSEU</name>
<evidence type="ECO:0000313" key="4">
    <source>
        <dbReference type="Proteomes" id="UP000319818"/>
    </source>
</evidence>
<dbReference type="AlphaFoldDB" id="A0A543GAW5"/>